<dbReference type="HOGENOM" id="CLU_1569152_0_0_10"/>
<gene>
    <name evidence="1" type="ordered locus">Oweho_3208</name>
</gene>
<accession>G8R3S2</accession>
<dbReference type="RefSeq" id="WP_014203506.1">
    <property type="nucleotide sequence ID" value="NC_016599.1"/>
</dbReference>
<evidence type="ECO:0000313" key="2">
    <source>
        <dbReference type="Proteomes" id="UP000005631"/>
    </source>
</evidence>
<keyword evidence="2" id="KW-1185">Reference proteome</keyword>
<dbReference type="KEGG" id="oho:Oweho_3208"/>
<reference evidence="1 2" key="1">
    <citation type="journal article" date="2012" name="Stand. Genomic Sci.">
        <title>Genome sequence of the orange-pigmented seawater bacterium Owenweeksia hongkongensis type strain (UST20020801(T)).</title>
        <authorList>
            <person name="Riedel T."/>
            <person name="Held B."/>
            <person name="Nolan M."/>
            <person name="Lucas S."/>
            <person name="Lapidus A."/>
            <person name="Tice H."/>
            <person name="Del Rio T.G."/>
            <person name="Cheng J.F."/>
            <person name="Han C."/>
            <person name="Tapia R."/>
            <person name="Goodwin L.A."/>
            <person name="Pitluck S."/>
            <person name="Liolios K."/>
            <person name="Mavromatis K."/>
            <person name="Pagani I."/>
            <person name="Ivanova N."/>
            <person name="Mikhailova N."/>
            <person name="Pati A."/>
            <person name="Chen A."/>
            <person name="Palaniappan K."/>
            <person name="Rohde M."/>
            <person name="Tindall B.J."/>
            <person name="Detter J.C."/>
            <person name="Goker M."/>
            <person name="Woyke T."/>
            <person name="Bristow J."/>
            <person name="Eisen J.A."/>
            <person name="Markowitz V."/>
            <person name="Hugenholtz P."/>
            <person name="Klenk H.P."/>
            <person name="Kyrpides N.C."/>
        </authorList>
    </citation>
    <scope>NUCLEOTIDE SEQUENCE</scope>
    <source>
        <strain evidence="2">DSM 17368 / JCM 12287 / NRRL B-23963</strain>
    </source>
</reference>
<dbReference type="OrthoDB" id="1417601at2"/>
<sequence length="170" mass="18632">MSQTKEKVQNYLQTDRSLSGGVVLYQSLPGRNMALAAGFARLHDTEANRNQVHYELCKLAGIPAGQMNSLLAERIDAKKENVDTQETGKVLELVGQGKVGTGVDESDEDTAEKDRFDSMKWNDIRKEAGALPEEFAPAGKSKADLVGALRAYDSHLAAQKKKAEKPQEQE</sequence>
<organism evidence="1 2">
    <name type="scientific">Owenweeksia hongkongensis (strain DSM 17368 / CIP 108786 / JCM 12287 / NRRL B-23963 / UST20020801)</name>
    <dbReference type="NCBI Taxonomy" id="926562"/>
    <lineage>
        <taxon>Bacteria</taxon>
        <taxon>Pseudomonadati</taxon>
        <taxon>Bacteroidota</taxon>
        <taxon>Flavobacteriia</taxon>
        <taxon>Flavobacteriales</taxon>
        <taxon>Owenweeksiaceae</taxon>
        <taxon>Owenweeksia</taxon>
    </lineage>
</organism>
<name>G8R3S2_OWEHD</name>
<proteinExistence type="predicted"/>
<dbReference type="EMBL" id="CP003156">
    <property type="protein sequence ID" value="AEV34159.1"/>
    <property type="molecule type" value="Genomic_DNA"/>
</dbReference>
<dbReference type="AlphaFoldDB" id="G8R3S2"/>
<protein>
    <submittedName>
        <fullName evidence="1">Uncharacterized protein</fullName>
    </submittedName>
</protein>
<dbReference type="Proteomes" id="UP000005631">
    <property type="component" value="Chromosome"/>
</dbReference>
<evidence type="ECO:0000313" key="1">
    <source>
        <dbReference type="EMBL" id="AEV34159.1"/>
    </source>
</evidence>